<sequence length="495" mass="55218">MPIVLIFDCGATNTRTIALNEKGQILAAHHIASNTKVGAESTDYHIWDFAEICDKLSECTRHVVVQLTHKHHDIQEIIGISVTTFGVDGAPFDRDGKQIYPIISWKCPRTLPIMQNISNYFEIEKLYTRNGIGLYSFNTLFKLLWLKENQTEIYQQMDKFVFISSMLTHWLTGVFSTDKTMAGTSMLTNLQSGTWDPSILSVLNLTKHHFPPIVEAGTPIGELQANIAHQMGLPAGIPVISCGHDTQFAIFGSGAKPNQPVLSSGTWEILMARTAKVEPHFDLIHHGLTTEFDAKTDYYTPGVQWLGSGVLEWVGKLFYRDVYEMPHYYPTMISEAETVPLGANGVEWHGSFNDAETFAQHGKIVGLSLHSQRAEVYRAALEYMAYQLKHGLATLEQVSHFQAERLICVGGGSKNRLWNQIRADVLGLPIEIVDVAEATVLGAAMFTFAGAQYYQNADVAQQQMQPQRKTIQPSADSPAYQQWLANYIQHGANPC</sequence>
<evidence type="ECO:0000256" key="5">
    <source>
        <dbReference type="ARBA" id="ARBA00022840"/>
    </source>
</evidence>
<dbReference type="Pfam" id="PF02782">
    <property type="entry name" value="FGGY_C"/>
    <property type="match status" value="1"/>
</dbReference>
<dbReference type="AlphaFoldDB" id="A0A4R3XXU2"/>
<reference evidence="14 16" key="2">
    <citation type="submission" date="2019-05" db="EMBL/GenBank/DDBJ databases">
        <title>Pasteurellaceae isolates from reptiles.</title>
        <authorList>
            <person name="Bojesen A.M."/>
            <person name="Lund E."/>
        </authorList>
    </citation>
    <scope>NUCLEOTIDE SEQUENCE [LARGE SCALE GENOMIC DNA]</scope>
    <source>
        <strain evidence="14 16">ELNT2x</strain>
    </source>
</reference>
<dbReference type="InterPro" id="IPR000577">
    <property type="entry name" value="Carb_kinase_FGGY"/>
</dbReference>
<comment type="function">
    <text evidence="8">Catalyzes the phosphorylation of L-fuculose.</text>
</comment>
<keyword evidence="3 8" id="KW-0547">Nucleotide-binding</keyword>
<dbReference type="Gene3D" id="3.30.420.40">
    <property type="match status" value="2"/>
</dbReference>
<dbReference type="SUPFAM" id="SSF53067">
    <property type="entry name" value="Actin-like ATPase domain"/>
    <property type="match status" value="2"/>
</dbReference>
<evidence type="ECO:0000259" key="11">
    <source>
        <dbReference type="Pfam" id="PF00370"/>
    </source>
</evidence>
<name>A0A4R3XXU2_9PAST</name>
<evidence type="ECO:0000256" key="8">
    <source>
        <dbReference type="HAMAP-Rule" id="MF_00986"/>
    </source>
</evidence>
<dbReference type="InterPro" id="IPR018484">
    <property type="entry name" value="FGGY_N"/>
</dbReference>
<keyword evidence="16" id="KW-1185">Reference proteome</keyword>
<dbReference type="PIRSF" id="PIRSF000538">
    <property type="entry name" value="GlpK"/>
    <property type="match status" value="1"/>
</dbReference>
<dbReference type="HAMAP" id="MF_00986">
    <property type="entry name" value="Fuculokinase"/>
    <property type="match status" value="1"/>
</dbReference>
<evidence type="ECO:0000313" key="14">
    <source>
        <dbReference type="EMBL" id="TNG92974.1"/>
    </source>
</evidence>
<dbReference type="InterPro" id="IPR018485">
    <property type="entry name" value="FGGY_C"/>
</dbReference>
<dbReference type="EMBL" id="SMCP01000011">
    <property type="protein sequence ID" value="TCV84615.1"/>
    <property type="molecule type" value="Genomic_DNA"/>
</dbReference>
<evidence type="ECO:0000313" key="13">
    <source>
        <dbReference type="EMBL" id="TCV84615.1"/>
    </source>
</evidence>
<evidence type="ECO:0000256" key="7">
    <source>
        <dbReference type="ARBA" id="ARBA00023277"/>
    </source>
</evidence>
<comment type="caution">
    <text evidence="13">The sequence shown here is derived from an EMBL/GenBank/DDBJ whole genome shotgun (WGS) entry which is preliminary data.</text>
</comment>
<evidence type="ECO:0000256" key="4">
    <source>
        <dbReference type="ARBA" id="ARBA00022777"/>
    </source>
</evidence>
<dbReference type="InterPro" id="IPR043129">
    <property type="entry name" value="ATPase_NBD"/>
</dbReference>
<comment type="cofactor">
    <cofactor evidence="8">
        <name>a divalent metal cation</name>
        <dbReference type="ChEBI" id="CHEBI:60240"/>
    </cofactor>
</comment>
<evidence type="ECO:0000256" key="1">
    <source>
        <dbReference type="ARBA" id="ARBA00009156"/>
    </source>
</evidence>
<feature type="domain" description="Carbohydrate kinase FGGY N-terminal" evidence="11">
    <location>
        <begin position="4"/>
        <end position="252"/>
    </location>
</feature>
<comment type="similarity">
    <text evidence="1 8 10">Belongs to the FGGY kinase family.</text>
</comment>
<keyword evidence="5 8" id="KW-0067">ATP-binding</keyword>
<keyword evidence="6 8" id="KW-0294">Fucose metabolism</keyword>
<dbReference type="PANTHER" id="PTHR43095">
    <property type="entry name" value="SUGAR KINASE"/>
    <property type="match status" value="1"/>
</dbReference>
<dbReference type="GO" id="GO:0005524">
    <property type="term" value="F:ATP binding"/>
    <property type="evidence" value="ECO:0007669"/>
    <property type="project" value="UniProtKB-UniRule"/>
</dbReference>
<evidence type="ECO:0000313" key="15">
    <source>
        <dbReference type="Proteomes" id="UP000294619"/>
    </source>
</evidence>
<dbReference type="Proteomes" id="UP000305526">
    <property type="component" value="Unassembled WGS sequence"/>
</dbReference>
<feature type="domain" description="Carbohydrate kinase FGGY C-terminal" evidence="12">
    <location>
        <begin position="262"/>
        <end position="448"/>
    </location>
</feature>
<dbReference type="EC" id="2.7.1.51" evidence="8 9"/>
<evidence type="ECO:0000313" key="16">
    <source>
        <dbReference type="Proteomes" id="UP000305526"/>
    </source>
</evidence>
<evidence type="ECO:0000256" key="10">
    <source>
        <dbReference type="RuleBase" id="RU003733"/>
    </source>
</evidence>
<keyword evidence="7 8" id="KW-0119">Carbohydrate metabolism</keyword>
<dbReference type="EMBL" id="VDGV01000016">
    <property type="protein sequence ID" value="TNG92974.1"/>
    <property type="molecule type" value="Genomic_DNA"/>
</dbReference>
<evidence type="ECO:0000256" key="6">
    <source>
        <dbReference type="ARBA" id="ARBA00023253"/>
    </source>
</evidence>
<dbReference type="PROSITE" id="PS00445">
    <property type="entry name" value="FGGY_KINASES_2"/>
    <property type="match status" value="1"/>
</dbReference>
<comment type="catalytic activity">
    <reaction evidence="8">
        <text>L-fuculose + ATP = L-fuculose 1-phosphate + ADP + H(+)</text>
        <dbReference type="Rhea" id="RHEA:12376"/>
        <dbReference type="ChEBI" id="CHEBI:15378"/>
        <dbReference type="ChEBI" id="CHEBI:17617"/>
        <dbReference type="ChEBI" id="CHEBI:30616"/>
        <dbReference type="ChEBI" id="CHEBI:57846"/>
        <dbReference type="ChEBI" id="CHEBI:456216"/>
        <dbReference type="EC" id="2.7.1.51"/>
    </reaction>
</comment>
<dbReference type="RefSeq" id="WP_132967844.1">
    <property type="nucleotide sequence ID" value="NZ_LEKL01000018.1"/>
</dbReference>
<evidence type="ECO:0000259" key="12">
    <source>
        <dbReference type="Pfam" id="PF02782"/>
    </source>
</evidence>
<protein>
    <recommendedName>
        <fullName evidence="8 9">L-fuculokinase</fullName>
        <ecNumber evidence="8 9">2.7.1.51</ecNumber>
    </recommendedName>
    <alternativeName>
        <fullName evidence="8">L-fuculose kinase</fullName>
    </alternativeName>
</protein>
<organism evidence="13 15">
    <name type="scientific">Testudinibacter aquarius</name>
    <dbReference type="NCBI Taxonomy" id="1524974"/>
    <lineage>
        <taxon>Bacteria</taxon>
        <taxon>Pseudomonadati</taxon>
        <taxon>Pseudomonadota</taxon>
        <taxon>Gammaproteobacteria</taxon>
        <taxon>Pasteurellales</taxon>
        <taxon>Pasteurellaceae</taxon>
        <taxon>Testudinibacter</taxon>
    </lineage>
</organism>
<dbReference type="NCBIfam" id="TIGR02628">
    <property type="entry name" value="fuculo_kin_coli"/>
    <property type="match status" value="1"/>
</dbReference>
<evidence type="ECO:0000256" key="3">
    <source>
        <dbReference type="ARBA" id="ARBA00022741"/>
    </source>
</evidence>
<dbReference type="Pfam" id="PF00370">
    <property type="entry name" value="FGGY_N"/>
    <property type="match status" value="1"/>
</dbReference>
<gene>
    <name evidence="8 14" type="primary">fucK</name>
    <name evidence="13" type="ORF">EDC16_11127</name>
    <name evidence="14" type="ORF">FHQ21_02960</name>
</gene>
<reference evidence="13 15" key="1">
    <citation type="submission" date="2019-03" db="EMBL/GenBank/DDBJ databases">
        <title>Genomic Encyclopedia of Type Strains, Phase IV (KMG-IV): sequencing the most valuable type-strain genomes for metagenomic binning, comparative biology and taxonomic classification.</title>
        <authorList>
            <person name="Goeker M."/>
        </authorList>
    </citation>
    <scope>NUCLEOTIDE SEQUENCE [LARGE SCALE GENOMIC DNA]</scope>
    <source>
        <strain evidence="13 15">DSM 28140</strain>
    </source>
</reference>
<dbReference type="Proteomes" id="UP000294619">
    <property type="component" value="Unassembled WGS sequence"/>
</dbReference>
<proteinExistence type="inferred from homology"/>
<dbReference type="UniPathway" id="UPA00563">
    <property type="reaction ID" value="UER00625"/>
</dbReference>
<evidence type="ECO:0000256" key="2">
    <source>
        <dbReference type="ARBA" id="ARBA00022679"/>
    </source>
</evidence>
<dbReference type="GO" id="GO:0042355">
    <property type="term" value="P:L-fucose catabolic process"/>
    <property type="evidence" value="ECO:0007669"/>
    <property type="project" value="UniProtKB-UniRule"/>
</dbReference>
<dbReference type="InterPro" id="IPR018483">
    <property type="entry name" value="Carb_kinase_FGGY_CS"/>
</dbReference>
<dbReference type="InterPro" id="IPR050406">
    <property type="entry name" value="FGGY_Carb_Kinase"/>
</dbReference>
<dbReference type="GO" id="GO:0008737">
    <property type="term" value="F:L-fuculokinase activity"/>
    <property type="evidence" value="ECO:0007669"/>
    <property type="project" value="UniProtKB-UniRule"/>
</dbReference>
<dbReference type="InterPro" id="IPR013450">
    <property type="entry name" value="Fuculokinase"/>
</dbReference>
<evidence type="ECO:0000256" key="9">
    <source>
        <dbReference type="NCBIfam" id="TIGR02628"/>
    </source>
</evidence>
<accession>A0A4R3XXU2</accession>
<dbReference type="PROSITE" id="PS00933">
    <property type="entry name" value="FGGY_KINASES_1"/>
    <property type="match status" value="1"/>
</dbReference>
<keyword evidence="2 8" id="KW-0808">Transferase</keyword>
<keyword evidence="4 8" id="KW-0418">Kinase</keyword>
<dbReference type="CDD" id="cd07773">
    <property type="entry name" value="ASKHA_NBD_FGGY_FK"/>
    <property type="match status" value="1"/>
</dbReference>
<dbReference type="PANTHER" id="PTHR43095:SF5">
    <property type="entry name" value="XYLULOSE KINASE"/>
    <property type="match status" value="1"/>
</dbReference>
<comment type="pathway">
    <text evidence="8">Carbohydrate degradation; L-fucose degradation; L-lactaldehyde and glycerone phosphate from L-fucose: step 2/3.</text>
</comment>